<keyword evidence="2" id="KW-1185">Reference proteome</keyword>
<gene>
    <name evidence="1" type="ORF">SUTMEG_02520</name>
</gene>
<dbReference type="KEGG" id="sutt:SUTMEG_02520"/>
<dbReference type="Proteomes" id="UP000271003">
    <property type="component" value="Chromosome"/>
</dbReference>
<evidence type="ECO:0000313" key="1">
    <source>
        <dbReference type="EMBL" id="BBF22361.1"/>
    </source>
</evidence>
<evidence type="ECO:0000313" key="2">
    <source>
        <dbReference type="Proteomes" id="UP000271003"/>
    </source>
</evidence>
<proteinExistence type="predicted"/>
<dbReference type="EMBL" id="AP018786">
    <property type="protein sequence ID" value="BBF22361.1"/>
    <property type="molecule type" value="Genomic_DNA"/>
</dbReference>
<protein>
    <recommendedName>
        <fullName evidence="3">YdhG-like domain-containing protein</fullName>
    </recommendedName>
</protein>
<name>A0A2Z6I7B0_9BURK</name>
<accession>A0A2Z6I7B0</accession>
<sequence>MIRRSARGVRESMRFGLAFYELDGGPVFAVESRDKALVFYYAEKAACEGFEDKWKGLDVEHQLVAFQDLNCLPLDVVETIVRASLKLRKGRPASESPTQQELLQVWGLKEEDAAVAPPIVRIVVSHDEDEAEAAKN</sequence>
<reference evidence="1 2" key="1">
    <citation type="journal article" date="2018" name="Int. J. Syst. Evol. Microbiol.">
        <title>Mesosutterella multiformis gen. nov., sp. nov., a member of the family Sutterellaceae and Sutterella megalosphaeroides sp. nov., isolated from human faeces.</title>
        <authorList>
            <person name="Sakamoto M."/>
            <person name="Ikeyama N."/>
            <person name="Kunihiro T."/>
            <person name="Iino T."/>
            <person name="Yuki M."/>
            <person name="Ohkuma M."/>
        </authorList>
    </citation>
    <scope>NUCLEOTIDE SEQUENCE [LARGE SCALE GENOMIC DNA]</scope>
    <source>
        <strain evidence="1 2">6FBBBH3</strain>
    </source>
</reference>
<dbReference type="Gene3D" id="3.90.1150.200">
    <property type="match status" value="1"/>
</dbReference>
<dbReference type="AlphaFoldDB" id="A0A2Z6I7B0"/>
<evidence type="ECO:0008006" key="3">
    <source>
        <dbReference type="Google" id="ProtNLM"/>
    </source>
</evidence>
<dbReference type="RefSeq" id="WP_232008804.1">
    <property type="nucleotide sequence ID" value="NZ_AP018786.1"/>
</dbReference>
<organism evidence="1 2">
    <name type="scientific">Sutterella megalosphaeroides</name>
    <dbReference type="NCBI Taxonomy" id="2494234"/>
    <lineage>
        <taxon>Bacteria</taxon>
        <taxon>Pseudomonadati</taxon>
        <taxon>Pseudomonadota</taxon>
        <taxon>Betaproteobacteria</taxon>
        <taxon>Burkholderiales</taxon>
        <taxon>Sutterellaceae</taxon>
        <taxon>Sutterella</taxon>
    </lineage>
</organism>